<accession>A0A1V3XAC3</accession>
<dbReference type="EMBL" id="MVBN01000005">
    <property type="protein sequence ID" value="OOK72630.1"/>
    <property type="molecule type" value="Genomic_DNA"/>
</dbReference>
<dbReference type="AlphaFoldDB" id="A0A1V3XAC3"/>
<dbReference type="Proteomes" id="UP000188532">
    <property type="component" value="Unassembled WGS sequence"/>
</dbReference>
<name>A0A1V3XAC3_MYCKA</name>
<dbReference type="Proteomes" id="UP000189229">
    <property type="component" value="Unassembled WGS sequence"/>
</dbReference>
<dbReference type="EMBL" id="MVBM01000003">
    <property type="protein sequence ID" value="OOK76087.1"/>
    <property type="molecule type" value="Genomic_DNA"/>
</dbReference>
<organism evidence="3 5">
    <name type="scientific">Mycobacterium kansasii</name>
    <dbReference type="NCBI Taxonomy" id="1768"/>
    <lineage>
        <taxon>Bacteria</taxon>
        <taxon>Bacillati</taxon>
        <taxon>Actinomycetota</taxon>
        <taxon>Actinomycetes</taxon>
        <taxon>Mycobacteriales</taxon>
        <taxon>Mycobacteriaceae</taxon>
        <taxon>Mycobacterium</taxon>
    </lineage>
</organism>
<evidence type="ECO:0000313" key="5">
    <source>
        <dbReference type="Proteomes" id="UP000189229"/>
    </source>
</evidence>
<evidence type="ECO:0000313" key="4">
    <source>
        <dbReference type="Proteomes" id="UP000188532"/>
    </source>
</evidence>
<sequence>MLSAKAFRGSQLRRVHVLPGPARTDGAIQVGDDDSTPDRADG</sequence>
<comment type="caution">
    <text evidence="3">The sequence shown here is derived from an EMBL/GenBank/DDBJ whole genome shotgun (WGS) entry which is preliminary data.</text>
</comment>
<gene>
    <name evidence="2" type="ORF">BZL29_4956</name>
    <name evidence="3" type="ORF">BZL30_3255</name>
</gene>
<evidence type="ECO:0000256" key="1">
    <source>
        <dbReference type="SAM" id="MobiDB-lite"/>
    </source>
</evidence>
<feature type="region of interest" description="Disordered" evidence="1">
    <location>
        <begin position="17"/>
        <end position="42"/>
    </location>
</feature>
<proteinExistence type="predicted"/>
<evidence type="ECO:0000313" key="2">
    <source>
        <dbReference type="EMBL" id="OOK72630.1"/>
    </source>
</evidence>
<protein>
    <submittedName>
        <fullName evidence="3">Uncharacterized protein</fullName>
    </submittedName>
</protein>
<reference evidence="4 5" key="1">
    <citation type="submission" date="2017-02" db="EMBL/GenBank/DDBJ databases">
        <title>Complete genome sequences of Mycobacterium kansasii strains isolated from rhesus macaques.</title>
        <authorList>
            <person name="Panda A."/>
            <person name="Nagaraj S."/>
            <person name="Zhao X."/>
            <person name="Tettelin H."/>
            <person name="Detolla L.J."/>
        </authorList>
    </citation>
    <scope>NUCLEOTIDE SEQUENCE [LARGE SCALE GENOMIC DNA]</scope>
    <source>
        <strain evidence="2 4">11-3469</strain>
        <strain evidence="3 5">11-3813</strain>
    </source>
</reference>
<evidence type="ECO:0000313" key="3">
    <source>
        <dbReference type="EMBL" id="OOK76087.1"/>
    </source>
</evidence>